<accession>A0A8K0UWV0</accession>
<dbReference type="OrthoDB" id="10261408at2759"/>
<dbReference type="SUPFAM" id="SSF57701">
    <property type="entry name" value="Zn2/Cys6 DNA-binding domain"/>
    <property type="match status" value="2"/>
</dbReference>
<gene>
    <name evidence="5" type="ORF">BXZ70DRAFT_614891</name>
</gene>
<feature type="compositionally biased region" description="Polar residues" evidence="2">
    <location>
        <begin position="460"/>
        <end position="493"/>
    </location>
</feature>
<proteinExistence type="inferred from homology"/>
<feature type="compositionally biased region" description="Low complexity" evidence="2">
    <location>
        <begin position="777"/>
        <end position="792"/>
    </location>
</feature>
<dbReference type="SMART" id="SM00066">
    <property type="entry name" value="GAL4"/>
    <property type="match status" value="2"/>
</dbReference>
<feature type="domain" description="Zn(2)-C6 fungal-type" evidence="3">
    <location>
        <begin position="721"/>
        <end position="751"/>
    </location>
</feature>
<organism evidence="5 6">
    <name type="scientific">Cristinia sonorae</name>
    <dbReference type="NCBI Taxonomy" id="1940300"/>
    <lineage>
        <taxon>Eukaryota</taxon>
        <taxon>Fungi</taxon>
        <taxon>Dikarya</taxon>
        <taxon>Basidiomycota</taxon>
        <taxon>Agaricomycotina</taxon>
        <taxon>Agaricomycetes</taxon>
        <taxon>Agaricomycetidae</taxon>
        <taxon>Agaricales</taxon>
        <taxon>Pleurotineae</taxon>
        <taxon>Stephanosporaceae</taxon>
        <taxon>Cristinia</taxon>
    </lineage>
</organism>
<reference evidence="5" key="1">
    <citation type="journal article" date="2021" name="New Phytol.">
        <title>Evolutionary innovations through gain and loss of genes in the ectomycorrhizal Boletales.</title>
        <authorList>
            <person name="Wu G."/>
            <person name="Miyauchi S."/>
            <person name="Morin E."/>
            <person name="Kuo A."/>
            <person name="Drula E."/>
            <person name="Varga T."/>
            <person name="Kohler A."/>
            <person name="Feng B."/>
            <person name="Cao Y."/>
            <person name="Lipzen A."/>
            <person name="Daum C."/>
            <person name="Hundley H."/>
            <person name="Pangilinan J."/>
            <person name="Johnson J."/>
            <person name="Barry K."/>
            <person name="LaButti K."/>
            <person name="Ng V."/>
            <person name="Ahrendt S."/>
            <person name="Min B."/>
            <person name="Choi I.G."/>
            <person name="Park H."/>
            <person name="Plett J.M."/>
            <person name="Magnuson J."/>
            <person name="Spatafora J.W."/>
            <person name="Nagy L.G."/>
            <person name="Henrissat B."/>
            <person name="Grigoriev I.V."/>
            <person name="Yang Z.L."/>
            <person name="Xu J."/>
            <person name="Martin F.M."/>
        </authorList>
    </citation>
    <scope>NUCLEOTIDE SEQUENCE</scope>
    <source>
        <strain evidence="5">KKN 215</strain>
    </source>
</reference>
<feature type="region of interest" description="Disordered" evidence="2">
    <location>
        <begin position="750"/>
        <end position="805"/>
    </location>
</feature>
<dbReference type="InterPro" id="IPR030379">
    <property type="entry name" value="G_SEPTIN_dom"/>
</dbReference>
<evidence type="ECO:0000259" key="4">
    <source>
        <dbReference type="PROSITE" id="PS51719"/>
    </source>
</evidence>
<dbReference type="InterPro" id="IPR027417">
    <property type="entry name" value="P-loop_NTPase"/>
</dbReference>
<evidence type="ECO:0000256" key="2">
    <source>
        <dbReference type="SAM" id="MobiDB-lite"/>
    </source>
</evidence>
<dbReference type="Proteomes" id="UP000813824">
    <property type="component" value="Unassembled WGS sequence"/>
</dbReference>
<feature type="domain" description="Septin-type G" evidence="4">
    <location>
        <begin position="41"/>
        <end position="423"/>
    </location>
</feature>
<feature type="compositionally biased region" description="Acidic residues" evidence="2">
    <location>
        <begin position="569"/>
        <end position="579"/>
    </location>
</feature>
<dbReference type="GO" id="GO:0008270">
    <property type="term" value="F:zinc ion binding"/>
    <property type="evidence" value="ECO:0007669"/>
    <property type="project" value="InterPro"/>
</dbReference>
<feature type="compositionally biased region" description="Basic residues" evidence="2">
    <location>
        <begin position="552"/>
        <end position="564"/>
    </location>
</feature>
<feature type="region of interest" description="Disordered" evidence="2">
    <location>
        <begin position="193"/>
        <end position="222"/>
    </location>
</feature>
<name>A0A8K0UWV0_9AGAR</name>
<dbReference type="GO" id="GO:0000981">
    <property type="term" value="F:DNA-binding transcription factor activity, RNA polymerase II-specific"/>
    <property type="evidence" value="ECO:0007669"/>
    <property type="project" value="InterPro"/>
</dbReference>
<comment type="caution">
    <text evidence="5">The sequence shown here is derived from an EMBL/GenBank/DDBJ whole genome shotgun (WGS) entry which is preliminary data.</text>
</comment>
<dbReference type="PROSITE" id="PS51719">
    <property type="entry name" value="G_SEPTIN"/>
    <property type="match status" value="1"/>
</dbReference>
<feature type="compositionally biased region" description="Low complexity" evidence="2">
    <location>
        <begin position="580"/>
        <end position="590"/>
    </location>
</feature>
<dbReference type="Gene3D" id="4.10.240.10">
    <property type="entry name" value="Zn(2)-C6 fungal-type DNA-binding domain"/>
    <property type="match status" value="2"/>
</dbReference>
<evidence type="ECO:0000313" key="6">
    <source>
        <dbReference type="Proteomes" id="UP000813824"/>
    </source>
</evidence>
<feature type="region of interest" description="Disordered" evidence="2">
    <location>
        <begin position="458"/>
        <end position="515"/>
    </location>
</feature>
<dbReference type="GO" id="GO:0005525">
    <property type="term" value="F:GTP binding"/>
    <property type="evidence" value="ECO:0007669"/>
    <property type="project" value="UniProtKB-KW"/>
</dbReference>
<evidence type="ECO:0000313" key="5">
    <source>
        <dbReference type="EMBL" id="KAH8104771.1"/>
    </source>
</evidence>
<dbReference type="InterPro" id="IPR036864">
    <property type="entry name" value="Zn2-C6_fun-type_DNA-bd_sf"/>
</dbReference>
<dbReference type="EMBL" id="JAEVFJ010000005">
    <property type="protein sequence ID" value="KAH8104771.1"/>
    <property type="molecule type" value="Genomic_DNA"/>
</dbReference>
<dbReference type="Pfam" id="PF00735">
    <property type="entry name" value="Septin"/>
    <property type="match status" value="3"/>
</dbReference>
<evidence type="ECO:0008006" key="7">
    <source>
        <dbReference type="Google" id="ProtNLM"/>
    </source>
</evidence>
<sequence length="861" mass="93376">MDSQDQRLRRDKLDYDRAHIANLVGSRTGSSAPAVAPRLQQPLHGYTLMVAGRRTGKTSFLRLLLDTSSISPSVSQDQLASVAKFVQACAGHTTHLRSVSVNIELADENGDPQDPLQLTLVDTPSLDFTDEAASNLTIQEILRHVQAKFTESVHDPHKAAVGDHHVHLCIYFLDPDDVLPPSVSAPPAPLLPRARANSHTKSEPERVILEPPVPTNPTHCQPKLSPSDISAIRQLSQRVNVLPVIARADTLTNERLAAVKLAIRRDLAEAGIGFGIFDVDAYDSPDMPPPKYNGEMSHVYTNGSTSSPASPVTPPPLRLPFALISPDIYSHSDGVVRVAPSRHEIAAQFDPSYHHSSPQRHSRSKLTLGKYIRTYRWGSLDIMDRNHCDFVYLRAAIFHHMETLQKYTREYLFERFRAEFHPDSIIPPPSRHQLLPPPAHRMPALPQASRPILAIDTAPRTASSRHPSLSVPRSTMNGESSTSTASVSAQPMSVLSDLSPKTASSSKSQRQRTKKITVACNFCRSRKLKCDGGRPACSQCSKRNHSCDYTVSHKRRGNGGRRRKQFEDGASESEDESADPDPSASPEVPSTSKGSSRRNSKGDMAQISEITLPPLMQTIDRRDDPPPGPLLPPLAQHKAASISSSMSEARGYPSNGNHDLPPIATLSSASLNGCAHENALPPLRNSAGADGQQNQQGRRRTSSASTKGSRSGSGFGSKVVACNYCRTRKTKCDGSHPTCGSCARRSLQCNYVNDPSGTNPKGRPRTAPGRGTTPAVAASASGSTSLRSSPSASVPPRPPSNENSIYLRHIDSNPQLDGERAMHPKRSLEQDSSLMMSNKKMRIMDGLAPTAAVAVTVAQIP</sequence>
<keyword evidence="6" id="KW-1185">Reference proteome</keyword>
<evidence type="ECO:0000256" key="1">
    <source>
        <dbReference type="RuleBase" id="RU004560"/>
    </source>
</evidence>
<dbReference type="Pfam" id="PF00172">
    <property type="entry name" value="Zn_clus"/>
    <property type="match status" value="2"/>
</dbReference>
<dbReference type="PROSITE" id="PS00463">
    <property type="entry name" value="ZN2_CY6_FUNGAL_1"/>
    <property type="match status" value="2"/>
</dbReference>
<dbReference type="InterPro" id="IPR001138">
    <property type="entry name" value="Zn2Cys6_DnaBD"/>
</dbReference>
<feature type="domain" description="Zn(2)-C6 fungal-type" evidence="3">
    <location>
        <begin position="519"/>
        <end position="549"/>
    </location>
</feature>
<feature type="compositionally biased region" description="Low complexity" evidence="2">
    <location>
        <begin position="702"/>
        <end position="712"/>
    </location>
</feature>
<evidence type="ECO:0000259" key="3">
    <source>
        <dbReference type="PROSITE" id="PS50048"/>
    </source>
</evidence>
<protein>
    <recommendedName>
        <fullName evidence="7">Septin-type G domain-containing protein</fullName>
    </recommendedName>
</protein>
<dbReference type="AlphaFoldDB" id="A0A8K0UWV0"/>
<dbReference type="Gene3D" id="3.40.50.300">
    <property type="entry name" value="P-loop containing nucleotide triphosphate hydrolases"/>
    <property type="match status" value="1"/>
</dbReference>
<feature type="compositionally biased region" description="Polar residues" evidence="2">
    <location>
        <begin position="750"/>
        <end position="759"/>
    </location>
</feature>
<comment type="similarity">
    <text evidence="1">Belongs to the TRAFAC class TrmE-Era-EngA-EngB-Septin-like GTPase superfamily. Septin GTPase family.</text>
</comment>
<dbReference type="CDD" id="cd00067">
    <property type="entry name" value="GAL4"/>
    <property type="match status" value="2"/>
</dbReference>
<keyword evidence="1" id="KW-0342">GTP-binding</keyword>
<dbReference type="PANTHER" id="PTHR18884">
    <property type="entry name" value="SEPTIN"/>
    <property type="match status" value="1"/>
</dbReference>
<keyword evidence="1" id="KW-0547">Nucleotide-binding</keyword>
<dbReference type="PRINTS" id="PR00755">
    <property type="entry name" value="AFLATOXINBRP"/>
</dbReference>
<dbReference type="PROSITE" id="PS50048">
    <property type="entry name" value="ZN2_CY6_FUNGAL_2"/>
    <property type="match status" value="2"/>
</dbReference>
<feature type="region of interest" description="Disordered" evidence="2">
    <location>
        <begin position="550"/>
        <end position="714"/>
    </location>
</feature>